<accession>A0A0A0JAI5</accession>
<reference evidence="1 2" key="1">
    <citation type="submission" date="2013-08" db="EMBL/GenBank/DDBJ databases">
        <title>The genome sequence of Knoellia sinensis.</title>
        <authorList>
            <person name="Zhu W."/>
            <person name="Wang G."/>
        </authorList>
    </citation>
    <scope>NUCLEOTIDE SEQUENCE [LARGE SCALE GENOMIC DNA]</scope>
    <source>
        <strain evidence="1 2">KCTC 19936</strain>
    </source>
</reference>
<dbReference type="AlphaFoldDB" id="A0A0A0JAI5"/>
<dbReference type="SUPFAM" id="SSF55811">
    <property type="entry name" value="Nudix"/>
    <property type="match status" value="1"/>
</dbReference>
<proteinExistence type="predicted"/>
<gene>
    <name evidence="1" type="ORF">N802_15465</name>
</gene>
<evidence type="ECO:0000313" key="2">
    <source>
        <dbReference type="Proteomes" id="UP000030002"/>
    </source>
</evidence>
<dbReference type="OrthoDB" id="4843433at2"/>
<keyword evidence="2" id="KW-1185">Reference proteome</keyword>
<comment type="caution">
    <text evidence="1">The sequence shown here is derived from an EMBL/GenBank/DDBJ whole genome shotgun (WGS) entry which is preliminary data.</text>
</comment>
<dbReference type="Gene3D" id="3.90.79.10">
    <property type="entry name" value="Nucleoside Triphosphate Pyrophosphohydrolase"/>
    <property type="match status" value="1"/>
</dbReference>
<dbReference type="STRING" id="1385520.N802_15465"/>
<organism evidence="1 2">
    <name type="scientific">Knoellia sinensis KCTC 19936</name>
    <dbReference type="NCBI Taxonomy" id="1385520"/>
    <lineage>
        <taxon>Bacteria</taxon>
        <taxon>Bacillati</taxon>
        <taxon>Actinomycetota</taxon>
        <taxon>Actinomycetes</taxon>
        <taxon>Micrococcales</taxon>
        <taxon>Intrasporangiaceae</taxon>
        <taxon>Knoellia</taxon>
    </lineage>
</organism>
<evidence type="ECO:0000313" key="1">
    <source>
        <dbReference type="EMBL" id="KGN32997.1"/>
    </source>
</evidence>
<dbReference type="RefSeq" id="WP_035914589.1">
    <property type="nucleotide sequence ID" value="NZ_AVPJ01000005.1"/>
</dbReference>
<name>A0A0A0JAI5_9MICO</name>
<protein>
    <recommendedName>
        <fullName evidence="3">Nudix hydrolase domain-containing protein</fullName>
    </recommendedName>
</protein>
<dbReference type="EMBL" id="AVPJ01000005">
    <property type="protein sequence ID" value="KGN32997.1"/>
    <property type="molecule type" value="Genomic_DNA"/>
</dbReference>
<sequence>MDAARPRIRVHVIAVDDDQRMLLARKPGTVMWTLPWDYLKTNEDPSRVVRNLIRETGASPGVPRGQGIESAVEHGEHFLDLTFRCGAERVWKATPWQGGPLWWSLDEMTSLDLTARAKSTLVHAWPQLWPNL</sequence>
<dbReference type="InterPro" id="IPR015797">
    <property type="entry name" value="NUDIX_hydrolase-like_dom_sf"/>
</dbReference>
<evidence type="ECO:0008006" key="3">
    <source>
        <dbReference type="Google" id="ProtNLM"/>
    </source>
</evidence>
<dbReference type="Proteomes" id="UP000030002">
    <property type="component" value="Unassembled WGS sequence"/>
</dbReference>